<organism evidence="2 3">
    <name type="scientific">Candidatus Reconcilbacillus cellulovorans</name>
    <dbReference type="NCBI Taxonomy" id="1906605"/>
    <lineage>
        <taxon>Bacteria</taxon>
        <taxon>Bacillati</taxon>
        <taxon>Bacillota</taxon>
        <taxon>Bacilli</taxon>
        <taxon>Bacillales</taxon>
        <taxon>Paenibacillaceae</taxon>
        <taxon>Candidatus Reconcilbacillus</taxon>
    </lineage>
</organism>
<feature type="region of interest" description="Disordered" evidence="1">
    <location>
        <begin position="1"/>
        <end position="25"/>
    </location>
</feature>
<evidence type="ECO:0000313" key="3">
    <source>
        <dbReference type="Proteomes" id="UP000243688"/>
    </source>
</evidence>
<evidence type="ECO:0000313" key="2">
    <source>
        <dbReference type="EMBL" id="PDO11220.1"/>
    </source>
</evidence>
<feature type="region of interest" description="Disordered" evidence="1">
    <location>
        <begin position="343"/>
        <end position="385"/>
    </location>
</feature>
<gene>
    <name evidence="2" type="ORF">BLM47_03235</name>
</gene>
<reference evidence="2 3" key="1">
    <citation type="submission" date="2016-12" db="EMBL/GenBank/DDBJ databases">
        <title>Candidatus Reconcilibacillus cellulovorans genome.</title>
        <authorList>
            <person name="Kolinko S."/>
            <person name="Wu Y.-W."/>
            <person name="Tachea F."/>
            <person name="Denzel E."/>
            <person name="Hiras J."/>
            <person name="Baecker N."/>
            <person name="Chan L.J."/>
            <person name="Eichorst S.A."/>
            <person name="Frey D."/>
            <person name="Adams P.D."/>
            <person name="Pray T."/>
            <person name="Tanjore D."/>
            <person name="Petzold C.J."/>
            <person name="Gladden J.M."/>
            <person name="Simmons B.A."/>
            <person name="Singer S.W."/>
        </authorList>
    </citation>
    <scope>NUCLEOTIDE SEQUENCE [LARGE SCALE GENOMIC DNA]</scope>
    <source>
        <strain evidence="2">JTherm</strain>
    </source>
</reference>
<dbReference type="EMBL" id="MOXJ01000004">
    <property type="protein sequence ID" value="PDO11220.1"/>
    <property type="molecule type" value="Genomic_DNA"/>
</dbReference>
<comment type="caution">
    <text evidence="2">The sequence shown here is derived from an EMBL/GenBank/DDBJ whole genome shotgun (WGS) entry which is preliminary data.</text>
</comment>
<dbReference type="Proteomes" id="UP000243688">
    <property type="component" value="Unassembled WGS sequence"/>
</dbReference>
<evidence type="ECO:0008006" key="4">
    <source>
        <dbReference type="Google" id="ProtNLM"/>
    </source>
</evidence>
<evidence type="ECO:0000256" key="1">
    <source>
        <dbReference type="SAM" id="MobiDB-lite"/>
    </source>
</evidence>
<protein>
    <recommendedName>
        <fullName evidence="4">Flagellar hook-length control protein-like C-terminal domain-containing protein</fullName>
    </recommendedName>
</protein>
<feature type="region of interest" description="Disordered" evidence="1">
    <location>
        <begin position="285"/>
        <end position="315"/>
    </location>
</feature>
<dbReference type="AlphaFoldDB" id="A0A2A6E262"/>
<name>A0A2A6E262_9BACL</name>
<proteinExistence type="predicted"/>
<sequence length="617" mass="66124">MEIRSDGPRGPAVPAGEPGRSIEMRRTDEPAAFRLEPGRVVVGMLLRWLEAGTALMLIDGVRVRARVETPLTVGQSAWLYVDAPTDSVSPEGVGRHTGGDVVLRVVQAFSRDEAESAAVWLKALAETGVRASEAQWAALARLPARLDAFLAHRPDVAAEYARAAAVAVAGRLPVEPEVVRALRAAMFGEPLGRRLIGFAEAVDREIARLVRLASAASIPQPERVGTSSERSDAAEAGAEEAVAWLRRLAAVLASVNESVRRLADLGGAGEAEGIMRFFADAGDSERGGPTLDGPNRAVATASSRGEPSGETARDAATAGRLFSPLTEEGDVSTFGRLVSAAEVGEAADGPGPDLARERAVSGRPVSGQEDSTAGSTERMEAEDVGGRQTIPRENDVRTAIFDRFVRFWKQLGLDWEASVFRRFVADSLHVADETAAPFGDSLKPLLSLISASDAVSPEFRQTAQSLLQHLTGQQLLLLGDRQDASAVLTMQIPFVLPDGGMSTATVYVRSRVAGRRIDPNHCWLRFDLRLARLGETVIDVVVSDRTVSLLVLNDVSQLAAWLEAARPILEEALRGAGYRLAGVRWKPLSVEKPTETESGLRAVRHYVLTSQGVDIRI</sequence>
<accession>A0A2A6E262</accession>